<evidence type="ECO:0000256" key="6">
    <source>
        <dbReference type="ARBA" id="ARBA00023136"/>
    </source>
</evidence>
<dbReference type="SUPFAM" id="SSF103473">
    <property type="entry name" value="MFS general substrate transporter"/>
    <property type="match status" value="1"/>
</dbReference>
<feature type="transmembrane region" description="Helical" evidence="7">
    <location>
        <begin position="356"/>
        <end position="379"/>
    </location>
</feature>
<comment type="subcellular location">
    <subcellularLocation>
        <location evidence="1">Cell membrane</location>
        <topology evidence="1">Multi-pass membrane protein</topology>
    </subcellularLocation>
</comment>
<keyword evidence="4 7" id="KW-0812">Transmembrane</keyword>
<dbReference type="InterPro" id="IPR036259">
    <property type="entry name" value="MFS_trans_sf"/>
</dbReference>
<protein>
    <submittedName>
        <fullName evidence="9">EmrB/QacA subfamily drug resistance transporter</fullName>
    </submittedName>
</protein>
<accession>A0AAE3ZSL2</accession>
<feature type="transmembrane region" description="Helical" evidence="7">
    <location>
        <begin position="169"/>
        <end position="190"/>
    </location>
</feature>
<dbReference type="Gene3D" id="1.20.1720.10">
    <property type="entry name" value="Multidrug resistance protein D"/>
    <property type="match status" value="1"/>
</dbReference>
<organism evidence="9 10">
    <name type="scientific">Catenuloplanes niger</name>
    <dbReference type="NCBI Taxonomy" id="587534"/>
    <lineage>
        <taxon>Bacteria</taxon>
        <taxon>Bacillati</taxon>
        <taxon>Actinomycetota</taxon>
        <taxon>Actinomycetes</taxon>
        <taxon>Micromonosporales</taxon>
        <taxon>Micromonosporaceae</taxon>
        <taxon>Catenuloplanes</taxon>
    </lineage>
</organism>
<evidence type="ECO:0000256" key="5">
    <source>
        <dbReference type="ARBA" id="ARBA00022989"/>
    </source>
</evidence>
<dbReference type="PRINTS" id="PR01036">
    <property type="entry name" value="TCRTETB"/>
</dbReference>
<proteinExistence type="predicted"/>
<dbReference type="Pfam" id="PF07690">
    <property type="entry name" value="MFS_1"/>
    <property type="match status" value="1"/>
</dbReference>
<feature type="transmembrane region" description="Helical" evidence="7">
    <location>
        <begin position="202"/>
        <end position="221"/>
    </location>
</feature>
<dbReference type="GO" id="GO:0005886">
    <property type="term" value="C:plasma membrane"/>
    <property type="evidence" value="ECO:0007669"/>
    <property type="project" value="UniProtKB-SubCell"/>
</dbReference>
<dbReference type="InterPro" id="IPR011701">
    <property type="entry name" value="MFS"/>
</dbReference>
<dbReference type="EMBL" id="JAVDYC010000001">
    <property type="protein sequence ID" value="MDR7325308.1"/>
    <property type="molecule type" value="Genomic_DNA"/>
</dbReference>
<feature type="domain" description="Major facilitator superfamily (MFS) profile" evidence="8">
    <location>
        <begin position="16"/>
        <end position="438"/>
    </location>
</feature>
<feature type="transmembrane region" description="Helical" evidence="7">
    <location>
        <begin position="264"/>
        <end position="286"/>
    </location>
</feature>
<evidence type="ECO:0000256" key="3">
    <source>
        <dbReference type="ARBA" id="ARBA00022475"/>
    </source>
</evidence>
<keyword evidence="10" id="KW-1185">Reference proteome</keyword>
<evidence type="ECO:0000256" key="1">
    <source>
        <dbReference type="ARBA" id="ARBA00004651"/>
    </source>
</evidence>
<feature type="transmembrane region" description="Helical" evidence="7">
    <location>
        <begin position="227"/>
        <end position="244"/>
    </location>
</feature>
<feature type="transmembrane region" description="Helical" evidence="7">
    <location>
        <begin position="54"/>
        <end position="74"/>
    </location>
</feature>
<feature type="transmembrane region" description="Helical" evidence="7">
    <location>
        <begin position="81"/>
        <end position="101"/>
    </location>
</feature>
<feature type="transmembrane region" description="Helical" evidence="7">
    <location>
        <begin position="140"/>
        <end position="163"/>
    </location>
</feature>
<dbReference type="GO" id="GO:0022857">
    <property type="term" value="F:transmembrane transporter activity"/>
    <property type="evidence" value="ECO:0007669"/>
    <property type="project" value="InterPro"/>
</dbReference>
<evidence type="ECO:0000259" key="8">
    <source>
        <dbReference type="PROSITE" id="PS50850"/>
    </source>
</evidence>
<feature type="transmembrane region" description="Helical" evidence="7">
    <location>
        <begin position="391"/>
        <end position="409"/>
    </location>
</feature>
<feature type="transmembrane region" description="Helical" evidence="7">
    <location>
        <begin position="12"/>
        <end position="34"/>
    </location>
</feature>
<evidence type="ECO:0000256" key="7">
    <source>
        <dbReference type="SAM" id="Phobius"/>
    </source>
</evidence>
<dbReference type="PANTHER" id="PTHR42718">
    <property type="entry name" value="MAJOR FACILITATOR SUPERFAMILY MULTIDRUG TRANSPORTER MFSC"/>
    <property type="match status" value="1"/>
</dbReference>
<feature type="transmembrane region" description="Helical" evidence="7">
    <location>
        <begin position="107"/>
        <end position="128"/>
    </location>
</feature>
<name>A0AAE3ZSL2_9ACTN</name>
<dbReference type="AlphaFoldDB" id="A0AAE3ZSL2"/>
<keyword evidence="6 7" id="KW-0472">Membrane</keyword>
<dbReference type="Gene3D" id="1.20.1250.20">
    <property type="entry name" value="MFS general substrate transporter like domains"/>
    <property type="match status" value="1"/>
</dbReference>
<evidence type="ECO:0000313" key="9">
    <source>
        <dbReference type="EMBL" id="MDR7325308.1"/>
    </source>
</evidence>
<comment type="caution">
    <text evidence="9">The sequence shown here is derived from an EMBL/GenBank/DDBJ whole genome shotgun (WGS) entry which is preliminary data.</text>
</comment>
<feature type="transmembrane region" description="Helical" evidence="7">
    <location>
        <begin position="324"/>
        <end position="344"/>
    </location>
</feature>
<dbReference type="PANTHER" id="PTHR42718:SF46">
    <property type="entry name" value="BLR6921 PROTEIN"/>
    <property type="match status" value="1"/>
</dbReference>
<sequence length="440" mass="43660">MAPSPDGTVPWAVWRVALVVSGGAFLSTLDAAVVGVGLEALGRELGAGLGRAQWVATGYLLAFAAVLPAGGWLMRRAGTERLWLGGMAAFLAASAGCALAGGVEWLIALRVLQGVAGGLVLPAGQAVIGRLVGPLRLGRVLGTTGIVVTLGPALGPVAGGLLIDTAGWRWMFLINLPVGLPLLGAAWRLLPRAPGDRVAAGALDVPGLSLLAIGLPLVVYGGTGAPLPLAAGLAALTAFGWLAMRGRRPILDLTIYTNRRYAAATVTVAFSGAALFGGQVVLPLYLQLGRGVSAAEAGLLLVPAGLGTVAGLPVAGRLVDRHGAGVVAAAGAVLTAVPTAGLALDLPWPLVQALLVARGAGMALVMMPGTTGAFTAVTAAQLPDATTQISIVSRVAGAAATAGLVIAFGHGTGTAFALLAAASLGCGPAAVLLAIEERRR</sequence>
<dbReference type="Proteomes" id="UP001183629">
    <property type="component" value="Unassembled WGS sequence"/>
</dbReference>
<feature type="transmembrane region" description="Helical" evidence="7">
    <location>
        <begin position="292"/>
        <end position="312"/>
    </location>
</feature>
<keyword evidence="3" id="KW-1003">Cell membrane</keyword>
<keyword evidence="5 7" id="KW-1133">Transmembrane helix</keyword>
<feature type="transmembrane region" description="Helical" evidence="7">
    <location>
        <begin position="415"/>
        <end position="435"/>
    </location>
</feature>
<keyword evidence="2" id="KW-0813">Transport</keyword>
<evidence type="ECO:0000256" key="2">
    <source>
        <dbReference type="ARBA" id="ARBA00022448"/>
    </source>
</evidence>
<dbReference type="RefSeq" id="WP_310419925.1">
    <property type="nucleotide sequence ID" value="NZ_JAVDYC010000001.1"/>
</dbReference>
<gene>
    <name evidence="9" type="ORF">J2S44_005558</name>
</gene>
<reference evidence="9 10" key="1">
    <citation type="submission" date="2023-07" db="EMBL/GenBank/DDBJ databases">
        <title>Sequencing the genomes of 1000 actinobacteria strains.</title>
        <authorList>
            <person name="Klenk H.-P."/>
        </authorList>
    </citation>
    <scope>NUCLEOTIDE SEQUENCE [LARGE SCALE GENOMIC DNA]</scope>
    <source>
        <strain evidence="9 10">DSM 44711</strain>
    </source>
</reference>
<dbReference type="PROSITE" id="PS50850">
    <property type="entry name" value="MFS"/>
    <property type="match status" value="1"/>
</dbReference>
<evidence type="ECO:0000313" key="10">
    <source>
        <dbReference type="Proteomes" id="UP001183629"/>
    </source>
</evidence>
<evidence type="ECO:0000256" key="4">
    <source>
        <dbReference type="ARBA" id="ARBA00022692"/>
    </source>
</evidence>
<dbReference type="InterPro" id="IPR020846">
    <property type="entry name" value="MFS_dom"/>
</dbReference>